<organism evidence="1">
    <name type="scientific">Hexamita inflata</name>
    <dbReference type="NCBI Taxonomy" id="28002"/>
    <lineage>
        <taxon>Eukaryota</taxon>
        <taxon>Metamonada</taxon>
        <taxon>Diplomonadida</taxon>
        <taxon>Hexamitidae</taxon>
        <taxon>Hexamitinae</taxon>
        <taxon>Hexamita</taxon>
    </lineage>
</organism>
<comment type="caution">
    <text evidence="1">The sequence shown here is derived from an EMBL/GenBank/DDBJ whole genome shotgun (WGS) entry which is preliminary data.</text>
</comment>
<evidence type="ECO:0000313" key="2">
    <source>
        <dbReference type="EMBL" id="CAL6045599.1"/>
    </source>
</evidence>
<accession>A0AA86QA79</accession>
<dbReference type="Proteomes" id="UP001642409">
    <property type="component" value="Unassembled WGS sequence"/>
</dbReference>
<gene>
    <name evidence="1" type="ORF">HINF_LOCUS36802</name>
    <name evidence="2" type="ORF">HINF_LOCUS41187</name>
</gene>
<protein>
    <submittedName>
        <fullName evidence="2">Hypothetical_protein</fullName>
    </submittedName>
</protein>
<reference evidence="2 3" key="2">
    <citation type="submission" date="2024-07" db="EMBL/GenBank/DDBJ databases">
        <authorList>
            <person name="Akdeniz Z."/>
        </authorList>
    </citation>
    <scope>NUCLEOTIDE SEQUENCE [LARGE SCALE GENOMIC DNA]</scope>
</reference>
<name>A0AA86QA79_9EUKA</name>
<reference evidence="1" key="1">
    <citation type="submission" date="2023-06" db="EMBL/GenBank/DDBJ databases">
        <authorList>
            <person name="Kurt Z."/>
        </authorList>
    </citation>
    <scope>NUCLEOTIDE SEQUENCE</scope>
</reference>
<keyword evidence="3" id="KW-1185">Reference proteome</keyword>
<dbReference type="EMBL" id="CAXDID020000164">
    <property type="protein sequence ID" value="CAL6045599.1"/>
    <property type="molecule type" value="Genomic_DNA"/>
</dbReference>
<evidence type="ECO:0000313" key="3">
    <source>
        <dbReference type="Proteomes" id="UP001642409"/>
    </source>
</evidence>
<dbReference type="AlphaFoldDB" id="A0AA86QA79"/>
<proteinExistence type="predicted"/>
<dbReference type="EMBL" id="CATOUU010000793">
    <property type="protein sequence ID" value="CAI9949157.1"/>
    <property type="molecule type" value="Genomic_DNA"/>
</dbReference>
<evidence type="ECO:0000313" key="1">
    <source>
        <dbReference type="EMBL" id="CAI9949157.1"/>
    </source>
</evidence>
<sequence length="601" mass="66174">MNNVEVFAAFGFNVKGDQIIINSLINITIEFPVVKGSLICIVCNIQVYNSSFIFLASGKQVSAIMIDSQQIIELVLTTIQFRFNSSQSSGIVNIINSSINKFILITCKIIGSNLLINKNNGYIASSICQNVSFNVTQLYICVNSTKQIGFATNVTINSIGSTPTNRCDICQSGTVSYGICVDDLQFAQIKDGILQCVYPFEYVDNKCICAYGYMLNVSVCIDLIKEIGNRASSQDDQALTLQQMQQNILNMISNQNTINKQLDQSIYSNSTTALSQIQQNVVTLEKNIINNQTLFENRMNTANNTLNDNITAQNALINPIQSKIDELMLKPACERSNDTTNETDVNQNLTSCDLPQYTTSFDINDITNNISESDFASGYVFSISISNAFINIQDYIYNSVIYPLFQLQSGFINIKIQIGSQVIGTGSILTSSQQQVSITQFNIVSAPNSSITVNQTHKLYIIAKNVNSTSSISNLLLNMTFSPSFGAIYLIGYIQCSFNIVNYQVLGTYTSSGQIALISPIVYLSSVFAQNITFSPACFNPGNVSSYLFSVSNMSAFVLSFIAIQIGNTTNPSLQNQIASTSVYFYQFGGIISQMRQVVLW</sequence>